<keyword evidence="8" id="KW-0539">Nucleus</keyword>
<dbReference type="GO" id="GO:0006325">
    <property type="term" value="P:chromatin organization"/>
    <property type="evidence" value="ECO:0007669"/>
    <property type="project" value="UniProtKB-KW"/>
</dbReference>
<sequence length="333" mass="37272">WFSNYFLILLFNGAGVEVKAGVPFLVNVDDEKVLHLSQACLGEAKKDKGNESVCLYVKTGDKKLVLGTLSADKFPQISFDLVLEKNFELSHNWKNGSVYFCGYKSVLPSEYPFYFLFLLLVTLAFSFYQNLFASSVGIMHLIWTLLCLLIEKEDQTKQAKPAVNNANDVKPDSDGGKQKVKIVEPSKDDDDDDDSDEDDEESEDVAGDDMNGEDDDDSDEEDDDDDESSEDEETPKKAEPSKKRPAESASKTPVSDKKAKLLTPQKNDGKKGGGHIATPYPAKQGHSNRWLLYNPIQRLNTVLESKPRVHSFLFLLDFVMEIPRACYIFDGSV</sequence>
<comment type="caution">
    <text evidence="12">The sequence shown here is derived from an EMBL/GenBank/DDBJ whole genome shotgun (WGS) entry which is preliminary data.</text>
</comment>
<proteinExistence type="inferred from homology"/>
<evidence type="ECO:0000256" key="9">
    <source>
        <dbReference type="SAM" id="MobiDB-lite"/>
    </source>
</evidence>
<name>A0AAN8W9R6_9MAGN</name>
<feature type="domain" description="Nucleoplasmin-like" evidence="11">
    <location>
        <begin position="15"/>
        <end position="103"/>
    </location>
</feature>
<dbReference type="EMBL" id="JBAMMX010000003">
    <property type="protein sequence ID" value="KAK6943976.1"/>
    <property type="molecule type" value="Genomic_DNA"/>
</dbReference>
<dbReference type="AlphaFoldDB" id="A0AAN8W9R6"/>
<evidence type="ECO:0000256" key="2">
    <source>
        <dbReference type="ARBA" id="ARBA00006673"/>
    </source>
</evidence>
<evidence type="ECO:0000256" key="10">
    <source>
        <dbReference type="SAM" id="SignalP"/>
    </source>
</evidence>
<evidence type="ECO:0000313" key="13">
    <source>
        <dbReference type="Proteomes" id="UP001370490"/>
    </source>
</evidence>
<evidence type="ECO:0000256" key="7">
    <source>
        <dbReference type="ARBA" id="ARBA00023163"/>
    </source>
</evidence>
<feature type="non-terminal residue" evidence="12">
    <location>
        <position position="1"/>
    </location>
</feature>
<dbReference type="InterPro" id="IPR041232">
    <property type="entry name" value="NPL"/>
</dbReference>
<organism evidence="12 13">
    <name type="scientific">Dillenia turbinata</name>
    <dbReference type="NCBI Taxonomy" id="194707"/>
    <lineage>
        <taxon>Eukaryota</taxon>
        <taxon>Viridiplantae</taxon>
        <taxon>Streptophyta</taxon>
        <taxon>Embryophyta</taxon>
        <taxon>Tracheophyta</taxon>
        <taxon>Spermatophyta</taxon>
        <taxon>Magnoliopsida</taxon>
        <taxon>eudicotyledons</taxon>
        <taxon>Gunneridae</taxon>
        <taxon>Pentapetalae</taxon>
        <taxon>Dilleniales</taxon>
        <taxon>Dilleniaceae</taxon>
        <taxon>Dillenia</taxon>
    </lineage>
</organism>
<evidence type="ECO:0000256" key="5">
    <source>
        <dbReference type="ARBA" id="ARBA00022853"/>
    </source>
</evidence>
<keyword evidence="3" id="KW-0678">Repressor</keyword>
<gene>
    <name evidence="12" type="ORF">RJ641_025078</name>
</gene>
<keyword evidence="13" id="KW-1185">Reference proteome</keyword>
<dbReference type="Proteomes" id="UP001370490">
    <property type="component" value="Unassembled WGS sequence"/>
</dbReference>
<evidence type="ECO:0000256" key="1">
    <source>
        <dbReference type="ARBA" id="ARBA00004604"/>
    </source>
</evidence>
<evidence type="ECO:0000259" key="11">
    <source>
        <dbReference type="Pfam" id="PF17800"/>
    </source>
</evidence>
<dbReference type="Pfam" id="PF17800">
    <property type="entry name" value="NPL"/>
    <property type="match status" value="1"/>
</dbReference>
<dbReference type="GO" id="GO:0005730">
    <property type="term" value="C:nucleolus"/>
    <property type="evidence" value="ECO:0007669"/>
    <property type="project" value="UniProtKB-SubCell"/>
</dbReference>
<feature type="compositionally biased region" description="Acidic residues" evidence="9">
    <location>
        <begin position="187"/>
        <end position="233"/>
    </location>
</feature>
<feature type="signal peptide" evidence="10">
    <location>
        <begin position="1"/>
        <end position="20"/>
    </location>
</feature>
<keyword evidence="6" id="KW-0805">Transcription regulation</keyword>
<protein>
    <submittedName>
        <fullName evidence="12">Nucleoplasmin-like domain</fullName>
    </submittedName>
</protein>
<dbReference type="GO" id="GO:0016787">
    <property type="term" value="F:hydrolase activity"/>
    <property type="evidence" value="ECO:0007669"/>
    <property type="project" value="UniProtKB-KW"/>
</dbReference>
<evidence type="ECO:0000256" key="3">
    <source>
        <dbReference type="ARBA" id="ARBA00022491"/>
    </source>
</evidence>
<feature type="chain" id="PRO_5043015871" evidence="10">
    <location>
        <begin position="21"/>
        <end position="333"/>
    </location>
</feature>
<comment type="subcellular location">
    <subcellularLocation>
        <location evidence="1">Nucleus</location>
        <location evidence="1">Nucleolus</location>
    </subcellularLocation>
</comment>
<dbReference type="Gene3D" id="2.60.120.340">
    <property type="entry name" value="Nucleoplasmin core domain"/>
    <property type="match status" value="1"/>
</dbReference>
<keyword evidence="5" id="KW-0156">Chromatin regulator</keyword>
<keyword evidence="7" id="KW-0804">Transcription</keyword>
<keyword evidence="4" id="KW-0378">Hydrolase</keyword>
<evidence type="ECO:0000256" key="4">
    <source>
        <dbReference type="ARBA" id="ARBA00022801"/>
    </source>
</evidence>
<accession>A0AAN8W9R6</accession>
<keyword evidence="10" id="KW-0732">Signal</keyword>
<feature type="region of interest" description="Disordered" evidence="9">
    <location>
        <begin position="157"/>
        <end position="285"/>
    </location>
</feature>
<evidence type="ECO:0000313" key="12">
    <source>
        <dbReference type="EMBL" id="KAK6943976.1"/>
    </source>
</evidence>
<feature type="compositionally biased region" description="Basic and acidic residues" evidence="9">
    <location>
        <begin position="169"/>
        <end position="186"/>
    </location>
</feature>
<evidence type="ECO:0000256" key="6">
    <source>
        <dbReference type="ARBA" id="ARBA00023015"/>
    </source>
</evidence>
<reference evidence="12 13" key="1">
    <citation type="submission" date="2023-12" db="EMBL/GenBank/DDBJ databases">
        <title>A high-quality genome assembly for Dillenia turbinata (Dilleniales).</title>
        <authorList>
            <person name="Chanderbali A."/>
        </authorList>
    </citation>
    <scope>NUCLEOTIDE SEQUENCE [LARGE SCALE GENOMIC DNA]</scope>
    <source>
        <strain evidence="12">LSX21</strain>
        <tissue evidence="12">Leaf</tissue>
    </source>
</reference>
<comment type="similarity">
    <text evidence="2">Belongs to the histone deacetylase HD2 family.</text>
</comment>
<feature type="compositionally biased region" description="Basic and acidic residues" evidence="9">
    <location>
        <begin position="234"/>
        <end position="246"/>
    </location>
</feature>
<dbReference type="FunFam" id="2.60.120.340:FF:000004">
    <property type="entry name" value="Histone deacetylase HDT1"/>
    <property type="match status" value="1"/>
</dbReference>
<evidence type="ECO:0000256" key="8">
    <source>
        <dbReference type="ARBA" id="ARBA00023242"/>
    </source>
</evidence>